<dbReference type="Proteomes" id="UP000309550">
    <property type="component" value="Unassembled WGS sequence"/>
</dbReference>
<feature type="domain" description="Leucine-binding protein" evidence="5">
    <location>
        <begin position="48"/>
        <end position="377"/>
    </location>
</feature>
<comment type="caution">
    <text evidence="6">The sequence shown here is derived from an EMBL/GenBank/DDBJ whole genome shotgun (WGS) entry which is preliminary data.</text>
</comment>
<dbReference type="Gene3D" id="3.40.50.2300">
    <property type="match status" value="2"/>
</dbReference>
<dbReference type="AlphaFoldDB" id="A0A5S3PBN4"/>
<evidence type="ECO:0000313" key="6">
    <source>
        <dbReference type="EMBL" id="TMM51100.1"/>
    </source>
</evidence>
<dbReference type="CDD" id="cd06339">
    <property type="entry name" value="PBP1_YraM_LppC_lipoprotein-like"/>
    <property type="match status" value="1"/>
</dbReference>
<evidence type="ECO:0000259" key="5">
    <source>
        <dbReference type="Pfam" id="PF13458"/>
    </source>
</evidence>
<keyword evidence="2 4" id="KW-0732">Signal</keyword>
<organism evidence="6 7">
    <name type="scientific">Sulfitobacter sabulilitoris</name>
    <dbReference type="NCBI Taxonomy" id="2562655"/>
    <lineage>
        <taxon>Bacteria</taxon>
        <taxon>Pseudomonadati</taxon>
        <taxon>Pseudomonadota</taxon>
        <taxon>Alphaproteobacteria</taxon>
        <taxon>Rhodobacterales</taxon>
        <taxon>Roseobacteraceae</taxon>
        <taxon>Sulfitobacter</taxon>
    </lineage>
</organism>
<name>A0A5S3PBN4_9RHOB</name>
<evidence type="ECO:0000256" key="2">
    <source>
        <dbReference type="ARBA" id="ARBA00022729"/>
    </source>
</evidence>
<sequence length="395" mass="39410">MIAVFRSARKALRRLVLPIAALALAACEPVSIAGLAGGGGPKIDTQAPVPVALLVPRGSGSAGDDILAQSLENAARLAMRDLEGVEIDLRVYATAGNASTAAAQAVQAVNDGAKIILGPVYAEAANAAGAAVANRGVNVLSFSNNTSIAGGNVFVLGPTFQNTANRLVGYAAAQGRDRIVIVHAQDVAGEQGRAAISQAAAANGASIVGSVPYVASQQGVVSAVSQVKSTVDGSGANALFLTTSSASALPLLSQLLPEAGVRPDAVQYIGLTRWDIPPQTLSLPGVQGGWFALPDPGASGAFSARYSAAYGQAPHPIGGLGFDGIAAVGALVSAGKSDALTASALTQGAGFRGATGVFRLNRNGTNQRGLAVATIRDQQVSVLDPAPRSFGGAGF</sequence>
<keyword evidence="3" id="KW-0813">Transport</keyword>
<comment type="similarity">
    <text evidence="1">Belongs to the leucine-binding protein family.</text>
</comment>
<dbReference type="PROSITE" id="PS51257">
    <property type="entry name" value="PROKAR_LIPOPROTEIN"/>
    <property type="match status" value="1"/>
</dbReference>
<keyword evidence="7" id="KW-1185">Reference proteome</keyword>
<evidence type="ECO:0000256" key="4">
    <source>
        <dbReference type="SAM" id="SignalP"/>
    </source>
</evidence>
<dbReference type="Pfam" id="PF13458">
    <property type="entry name" value="Peripla_BP_6"/>
    <property type="match status" value="1"/>
</dbReference>
<dbReference type="EMBL" id="VANS01000004">
    <property type="protein sequence ID" value="TMM51100.1"/>
    <property type="molecule type" value="Genomic_DNA"/>
</dbReference>
<dbReference type="InterPro" id="IPR028082">
    <property type="entry name" value="Peripla_BP_I"/>
</dbReference>
<dbReference type="PANTHER" id="PTHR30483:SF6">
    <property type="entry name" value="PERIPLASMIC BINDING PROTEIN OF ABC TRANSPORTER FOR NATURAL AMINO ACIDS"/>
    <property type="match status" value="1"/>
</dbReference>
<dbReference type="GO" id="GO:0006865">
    <property type="term" value="P:amino acid transport"/>
    <property type="evidence" value="ECO:0007669"/>
    <property type="project" value="UniProtKB-KW"/>
</dbReference>
<proteinExistence type="inferred from homology"/>
<dbReference type="OrthoDB" id="7210494at2"/>
<protein>
    <submittedName>
        <fullName evidence="6">Penicillin-binding protein activator</fullName>
    </submittedName>
</protein>
<keyword evidence="3" id="KW-0029">Amino-acid transport</keyword>
<feature type="chain" id="PRO_5024435851" evidence="4">
    <location>
        <begin position="26"/>
        <end position="395"/>
    </location>
</feature>
<dbReference type="RefSeq" id="WP_138663060.1">
    <property type="nucleotide sequence ID" value="NZ_VANS01000004.1"/>
</dbReference>
<accession>A0A5S3PBN4</accession>
<dbReference type="PANTHER" id="PTHR30483">
    <property type="entry name" value="LEUCINE-SPECIFIC-BINDING PROTEIN"/>
    <property type="match status" value="1"/>
</dbReference>
<dbReference type="SUPFAM" id="SSF53822">
    <property type="entry name" value="Periplasmic binding protein-like I"/>
    <property type="match status" value="1"/>
</dbReference>
<evidence type="ECO:0000313" key="7">
    <source>
        <dbReference type="Proteomes" id="UP000309550"/>
    </source>
</evidence>
<evidence type="ECO:0000256" key="1">
    <source>
        <dbReference type="ARBA" id="ARBA00010062"/>
    </source>
</evidence>
<dbReference type="InterPro" id="IPR028081">
    <property type="entry name" value="Leu-bd"/>
</dbReference>
<evidence type="ECO:0000256" key="3">
    <source>
        <dbReference type="ARBA" id="ARBA00022970"/>
    </source>
</evidence>
<feature type="signal peptide" evidence="4">
    <location>
        <begin position="1"/>
        <end position="25"/>
    </location>
</feature>
<gene>
    <name evidence="6" type="ORF">FDT80_14635</name>
</gene>
<dbReference type="InterPro" id="IPR051010">
    <property type="entry name" value="BCAA_transport"/>
</dbReference>
<reference evidence="6 7" key="1">
    <citation type="submission" date="2019-05" db="EMBL/GenBank/DDBJ databases">
        <title>Sulfitobacter sabulilitoris sp. nov., isolated from a marine sand.</title>
        <authorList>
            <person name="Yoon J.-H."/>
        </authorList>
    </citation>
    <scope>NUCLEOTIDE SEQUENCE [LARGE SCALE GENOMIC DNA]</scope>
    <source>
        <strain evidence="6 7">HSMS-29</strain>
    </source>
</reference>